<organism evidence="3">
    <name type="scientific">freshwater metagenome</name>
    <dbReference type="NCBI Taxonomy" id="449393"/>
    <lineage>
        <taxon>unclassified sequences</taxon>
        <taxon>metagenomes</taxon>
        <taxon>ecological metagenomes</taxon>
    </lineage>
</organism>
<evidence type="ECO:0000313" key="2">
    <source>
        <dbReference type="EMBL" id="CAB4692934.1"/>
    </source>
</evidence>
<dbReference type="EMBL" id="CAEZYM010000001">
    <property type="protein sequence ID" value="CAB4716601.1"/>
    <property type="molecule type" value="Genomic_DNA"/>
</dbReference>
<dbReference type="EMBL" id="CAFABH010000007">
    <property type="protein sequence ID" value="CAB4826175.1"/>
    <property type="molecule type" value="Genomic_DNA"/>
</dbReference>
<evidence type="ECO:0000313" key="5">
    <source>
        <dbReference type="EMBL" id="CAB4826175.1"/>
    </source>
</evidence>
<dbReference type="EMBL" id="CAFBQX010000003">
    <property type="protein sequence ID" value="CAB5072340.1"/>
    <property type="molecule type" value="Genomic_DNA"/>
</dbReference>
<dbReference type="EMBL" id="CAESAE010000003">
    <property type="protein sequence ID" value="CAB4335618.1"/>
    <property type="molecule type" value="Genomic_DNA"/>
</dbReference>
<name>A0A6J6QXP7_9ZZZZ</name>
<evidence type="ECO:0000313" key="6">
    <source>
        <dbReference type="EMBL" id="CAB4855400.1"/>
    </source>
</evidence>
<accession>A0A6J6QXP7</accession>
<sequence>MKVNINDPMARSVTGSDSEWRDACEAAGSSIQSLSQFRRWPVFVFHVEGTPRIGGELLAQRLLRNPMFTKSLPTISKTEEFGSPLNLISIPFESKTFKLSPTTLRYSNNCLNAIALFGLQIFQNQIIEIGGGYGGECKVFNDISRSITKEDKDLNWTVYDLPSSTALIRKWVEFSSYKVQFGSIYAEPKKISHDSMIISNGAISEMRDELLEDYFTNLILPAKYGYFITNFETHSSPYGGWTTEMFLNRLIAAGKKDAKVLPSHKYLSFTDSGNSTLVVFGMDDQRPPKNRLGDPIRYKAISSSQQMTSRLEKWIIKAAFLDSSLGVLLEFLERILLRDKYRKLYKRK</sequence>
<evidence type="ECO:0000313" key="4">
    <source>
        <dbReference type="EMBL" id="CAB4778812.1"/>
    </source>
</evidence>
<evidence type="ECO:0000313" key="7">
    <source>
        <dbReference type="EMBL" id="CAB4934144.1"/>
    </source>
</evidence>
<reference evidence="3" key="1">
    <citation type="submission" date="2020-05" db="EMBL/GenBank/DDBJ databases">
        <authorList>
            <person name="Chiriac C."/>
            <person name="Salcher M."/>
            <person name="Ghai R."/>
            <person name="Kavagutti S V."/>
        </authorList>
    </citation>
    <scope>NUCLEOTIDE SEQUENCE</scope>
</reference>
<evidence type="ECO:0000313" key="8">
    <source>
        <dbReference type="EMBL" id="CAB4968317.1"/>
    </source>
</evidence>
<proteinExistence type="predicted"/>
<dbReference type="AlphaFoldDB" id="A0A6J6QXP7"/>
<dbReference type="EMBL" id="CAEZZW010000003">
    <property type="protein sequence ID" value="CAB4778812.1"/>
    <property type="molecule type" value="Genomic_DNA"/>
</dbReference>
<protein>
    <submittedName>
        <fullName evidence="3">Unannotated protein</fullName>
    </submittedName>
</protein>
<dbReference type="EMBL" id="CAEZXO010000004">
    <property type="protein sequence ID" value="CAB4692934.1"/>
    <property type="molecule type" value="Genomic_DNA"/>
</dbReference>
<dbReference type="EMBL" id="CAFBLD010000001">
    <property type="protein sequence ID" value="CAB4855400.1"/>
    <property type="molecule type" value="Genomic_DNA"/>
</dbReference>
<dbReference type="EMBL" id="CAFBNH010000001">
    <property type="protein sequence ID" value="CAB4934144.1"/>
    <property type="molecule type" value="Genomic_DNA"/>
</dbReference>
<evidence type="ECO:0000313" key="3">
    <source>
        <dbReference type="EMBL" id="CAB4716601.1"/>
    </source>
</evidence>
<evidence type="ECO:0000313" key="1">
    <source>
        <dbReference type="EMBL" id="CAB4335618.1"/>
    </source>
</evidence>
<dbReference type="EMBL" id="CAFBOC010000001">
    <property type="protein sequence ID" value="CAB4968317.1"/>
    <property type="molecule type" value="Genomic_DNA"/>
</dbReference>
<gene>
    <name evidence="2" type="ORF">UFOPK2510_00818</name>
    <name evidence="3" type="ORF">UFOPK2718_00170</name>
    <name evidence="4" type="ORF">UFOPK2936_00734</name>
    <name evidence="5" type="ORF">UFOPK3174_00558</name>
    <name evidence="6" type="ORF">UFOPK3328_00065</name>
    <name evidence="7" type="ORF">UFOPK3779_00065</name>
    <name evidence="8" type="ORF">UFOPK3913_00091</name>
    <name evidence="1" type="ORF">UFOPK4107_00574</name>
    <name evidence="9" type="ORF">UFOPK4403_00762</name>
</gene>
<evidence type="ECO:0000313" key="9">
    <source>
        <dbReference type="EMBL" id="CAB5072340.1"/>
    </source>
</evidence>